<evidence type="ECO:0000256" key="1">
    <source>
        <dbReference type="SAM" id="MobiDB-lite"/>
    </source>
</evidence>
<organism evidence="4 5">
    <name type="scientific">Haloferula sargassicola</name>
    <dbReference type="NCBI Taxonomy" id="490096"/>
    <lineage>
        <taxon>Bacteria</taxon>
        <taxon>Pseudomonadati</taxon>
        <taxon>Verrucomicrobiota</taxon>
        <taxon>Verrucomicrobiia</taxon>
        <taxon>Verrucomicrobiales</taxon>
        <taxon>Verrucomicrobiaceae</taxon>
        <taxon>Haloferula</taxon>
    </lineage>
</organism>
<feature type="domain" description="Phage tail collar" evidence="3">
    <location>
        <begin position="291"/>
        <end position="348"/>
    </location>
</feature>
<reference evidence="4 5" key="1">
    <citation type="submission" date="2024-02" db="EMBL/GenBank/DDBJ databases">
        <title>Haloferula sargassicola NBRC 104335.</title>
        <authorList>
            <person name="Ichikawa N."/>
            <person name="Katano-Makiyama Y."/>
            <person name="Hidaka K."/>
        </authorList>
    </citation>
    <scope>NUCLEOTIDE SEQUENCE [LARGE SCALE GENOMIC DNA]</scope>
    <source>
        <strain evidence="4 5">NBRC 104335</strain>
    </source>
</reference>
<comment type="caution">
    <text evidence="4">The sequence shown here is derived from an EMBL/GenBank/DDBJ whole genome shotgun (WGS) entry which is preliminary data.</text>
</comment>
<feature type="chain" id="PRO_5045432690" description="Phage tail collar domain-containing protein" evidence="2">
    <location>
        <begin position="19"/>
        <end position="449"/>
    </location>
</feature>
<feature type="compositionally biased region" description="Polar residues" evidence="1">
    <location>
        <begin position="422"/>
        <end position="443"/>
    </location>
</feature>
<dbReference type="InterPro" id="IPR011083">
    <property type="entry name" value="Phage_tail_collar_dom"/>
</dbReference>
<evidence type="ECO:0000313" key="5">
    <source>
        <dbReference type="Proteomes" id="UP001476282"/>
    </source>
</evidence>
<protein>
    <recommendedName>
        <fullName evidence="3">Phage tail collar domain-containing protein</fullName>
    </recommendedName>
</protein>
<dbReference type="Gene3D" id="3.90.1340.10">
    <property type="entry name" value="Phage tail collar domain"/>
    <property type="match status" value="1"/>
</dbReference>
<feature type="region of interest" description="Disordered" evidence="1">
    <location>
        <begin position="399"/>
        <end position="443"/>
    </location>
</feature>
<dbReference type="Pfam" id="PF07484">
    <property type="entry name" value="Collar"/>
    <property type="match status" value="1"/>
</dbReference>
<dbReference type="RefSeq" id="WP_353566101.1">
    <property type="nucleotide sequence ID" value="NZ_BAABRI010000005.1"/>
</dbReference>
<gene>
    <name evidence="4" type="ORF">Hsar01_01175</name>
</gene>
<evidence type="ECO:0000313" key="4">
    <source>
        <dbReference type="EMBL" id="GAA5481960.1"/>
    </source>
</evidence>
<dbReference type="SUPFAM" id="SSF88874">
    <property type="entry name" value="Receptor-binding domain of short tail fibre protein gp12"/>
    <property type="match status" value="1"/>
</dbReference>
<feature type="compositionally biased region" description="Basic and acidic residues" evidence="1">
    <location>
        <begin position="350"/>
        <end position="363"/>
    </location>
</feature>
<dbReference type="EMBL" id="BAABRI010000005">
    <property type="protein sequence ID" value="GAA5481960.1"/>
    <property type="molecule type" value="Genomic_DNA"/>
</dbReference>
<name>A0ABP9UL21_9BACT</name>
<keyword evidence="5" id="KW-1185">Reference proteome</keyword>
<feature type="region of interest" description="Disordered" evidence="1">
    <location>
        <begin position="350"/>
        <end position="378"/>
    </location>
</feature>
<proteinExistence type="predicted"/>
<accession>A0ABP9UL21</accession>
<keyword evidence="2" id="KW-0732">Signal</keyword>
<feature type="signal peptide" evidence="2">
    <location>
        <begin position="1"/>
        <end position="18"/>
    </location>
</feature>
<dbReference type="Proteomes" id="UP001476282">
    <property type="component" value="Unassembled WGS sequence"/>
</dbReference>
<dbReference type="InterPro" id="IPR037053">
    <property type="entry name" value="Phage_tail_collar_dom_sf"/>
</dbReference>
<evidence type="ECO:0000259" key="3">
    <source>
        <dbReference type="Pfam" id="PF07484"/>
    </source>
</evidence>
<sequence length="449" mass="45549">MKALLTSLLLALALPVAAQAPSLLSYQGRVSDASGNLIGSGSAVNRKVTFSFYASSTGGAPLYVETQTVTISGGEFSVLIGNGTGVAGAPGPSAPAVPPFITLPSIMNGDVYLGITVDDGTPAADAEITPRQQIVSGAYAFRAKVAEGLVDGALSTDMLADTSVTTNKIGSSQVTAAKIADSNIVTSKIADANITTVKLANQSVTSEKLAANAVTSSEIQDGSIRTADIGNGQINSALIANGSVASVDIADHGVATEDLADGAVTGAKVDANAIDYNKLAAAVQQALCPAGTILPYAGDNAPSGWLLCNGATVSRSTYSSLYSVVGNRFGSGNNSSTFHLPDFRGRFLRGRDGGAGRDPDRNSRGAMNGGGATGDAVGSVQGDMLQSHNHGYQDIYYSEGGGPVNVPDRLGSGDTDHDNGGYQISRTSSASGGNETRPTNANVNYIIKY</sequence>
<evidence type="ECO:0000256" key="2">
    <source>
        <dbReference type="SAM" id="SignalP"/>
    </source>
</evidence>